<evidence type="ECO:0000313" key="3">
    <source>
        <dbReference type="Proteomes" id="UP001497525"/>
    </source>
</evidence>
<keyword evidence="1" id="KW-0175">Coiled coil</keyword>
<dbReference type="Proteomes" id="UP001497525">
    <property type="component" value="Unassembled WGS sequence"/>
</dbReference>
<protein>
    <submittedName>
        <fullName evidence="2">Uncharacterized protein</fullName>
    </submittedName>
</protein>
<comment type="caution">
    <text evidence="2">The sequence shown here is derived from an EMBL/GenBank/DDBJ whole genome shotgun (WGS) entry which is preliminary data.</text>
</comment>
<proteinExistence type="predicted"/>
<feature type="coiled-coil region" evidence="1">
    <location>
        <begin position="37"/>
        <end position="81"/>
    </location>
</feature>
<gene>
    <name evidence="2" type="ORF">CDAUBV1_LOCUS9422</name>
</gene>
<dbReference type="EMBL" id="CAXLJL010000256">
    <property type="protein sequence ID" value="CAL5135250.1"/>
    <property type="molecule type" value="Genomic_DNA"/>
</dbReference>
<reference evidence="2" key="1">
    <citation type="submission" date="2024-06" db="EMBL/GenBank/DDBJ databases">
        <authorList>
            <person name="Liu X."/>
            <person name="Lenzi L."/>
            <person name="Haldenby T S."/>
            <person name="Uol C."/>
        </authorList>
    </citation>
    <scope>NUCLEOTIDE SEQUENCE</scope>
</reference>
<dbReference type="AlphaFoldDB" id="A0AAV2TEY6"/>
<name>A0AAV2TEY6_CALDB</name>
<accession>A0AAV2TEY6</accession>
<organism evidence="2 3">
    <name type="scientific">Calicophoron daubneyi</name>
    <name type="common">Rumen fluke</name>
    <name type="synonym">Paramphistomum daubneyi</name>
    <dbReference type="NCBI Taxonomy" id="300641"/>
    <lineage>
        <taxon>Eukaryota</taxon>
        <taxon>Metazoa</taxon>
        <taxon>Spiralia</taxon>
        <taxon>Lophotrochozoa</taxon>
        <taxon>Platyhelminthes</taxon>
        <taxon>Trematoda</taxon>
        <taxon>Digenea</taxon>
        <taxon>Plagiorchiida</taxon>
        <taxon>Pronocephalata</taxon>
        <taxon>Paramphistomoidea</taxon>
        <taxon>Paramphistomidae</taxon>
        <taxon>Calicophoron</taxon>
    </lineage>
</organism>
<sequence length="134" mass="15583">MDVARIRYRNAAAIQNWRSLGLCIVNQCPNYFISYELSRLQARLDVRLNELREYQRLQAKMAKAEQNRHAAERIMLRKTQKVGSPTSTRVRGSVCQKEIKCRCTGCCVKMNCCPKIPPPTCKYRVQYTRNTVQP</sequence>
<evidence type="ECO:0000256" key="1">
    <source>
        <dbReference type="SAM" id="Coils"/>
    </source>
</evidence>
<evidence type="ECO:0000313" key="2">
    <source>
        <dbReference type="EMBL" id="CAL5135250.1"/>
    </source>
</evidence>